<gene>
    <name evidence="1" type="ORF">MM239_14865</name>
</gene>
<keyword evidence="2" id="KW-1185">Reference proteome</keyword>
<accession>A0ABS9V2Q1</accession>
<sequence length="49" mass="5646">MFNNKPSDAKLGLWRTSYAMSVLPGLFVDSRSNACPDEYRGDEMLRMFQ</sequence>
<organism evidence="1 2">
    <name type="scientific">Belliella filtrata</name>
    <dbReference type="NCBI Taxonomy" id="2923435"/>
    <lineage>
        <taxon>Bacteria</taxon>
        <taxon>Pseudomonadati</taxon>
        <taxon>Bacteroidota</taxon>
        <taxon>Cytophagia</taxon>
        <taxon>Cytophagales</taxon>
        <taxon>Cyclobacteriaceae</taxon>
        <taxon>Belliella</taxon>
    </lineage>
</organism>
<proteinExistence type="predicted"/>
<dbReference type="EMBL" id="JAKZGP010000044">
    <property type="protein sequence ID" value="MCH7410687.1"/>
    <property type="molecule type" value="Genomic_DNA"/>
</dbReference>
<evidence type="ECO:0000313" key="1">
    <source>
        <dbReference type="EMBL" id="MCH7410687.1"/>
    </source>
</evidence>
<dbReference type="RefSeq" id="WP_241349048.1">
    <property type="nucleotide sequence ID" value="NZ_JAKZGP010000044.1"/>
</dbReference>
<comment type="caution">
    <text evidence="1">The sequence shown here is derived from an EMBL/GenBank/DDBJ whole genome shotgun (WGS) entry which is preliminary data.</text>
</comment>
<dbReference type="Proteomes" id="UP001165489">
    <property type="component" value="Unassembled WGS sequence"/>
</dbReference>
<evidence type="ECO:0000313" key="2">
    <source>
        <dbReference type="Proteomes" id="UP001165489"/>
    </source>
</evidence>
<name>A0ABS9V2Q1_9BACT</name>
<protein>
    <submittedName>
        <fullName evidence="1">Uncharacterized protein</fullName>
    </submittedName>
</protein>
<reference evidence="1" key="1">
    <citation type="submission" date="2022-03" db="EMBL/GenBank/DDBJ databases">
        <title>De novo assembled genomes of Belliella spp. (Cyclobacteriaceae) strains.</title>
        <authorList>
            <person name="Szabo A."/>
            <person name="Korponai K."/>
            <person name="Felfoldi T."/>
        </authorList>
    </citation>
    <scope>NUCLEOTIDE SEQUENCE</scope>
    <source>
        <strain evidence="1">DSM 111904</strain>
    </source>
</reference>